<evidence type="ECO:0000313" key="3">
    <source>
        <dbReference type="Proteomes" id="UP001159363"/>
    </source>
</evidence>
<keyword evidence="3" id="KW-1185">Reference proteome</keyword>
<protein>
    <recommendedName>
        <fullName evidence="4">Ribosomal protein S7</fullName>
    </recommendedName>
</protein>
<feature type="region of interest" description="Disordered" evidence="1">
    <location>
        <begin position="101"/>
        <end position="121"/>
    </location>
</feature>
<name>A0ABQ9I8F0_9NEOP</name>
<organism evidence="2 3">
    <name type="scientific">Dryococelus australis</name>
    <dbReference type="NCBI Taxonomy" id="614101"/>
    <lineage>
        <taxon>Eukaryota</taxon>
        <taxon>Metazoa</taxon>
        <taxon>Ecdysozoa</taxon>
        <taxon>Arthropoda</taxon>
        <taxon>Hexapoda</taxon>
        <taxon>Insecta</taxon>
        <taxon>Pterygota</taxon>
        <taxon>Neoptera</taxon>
        <taxon>Polyneoptera</taxon>
        <taxon>Phasmatodea</taxon>
        <taxon>Verophasmatodea</taxon>
        <taxon>Anareolatae</taxon>
        <taxon>Phasmatidae</taxon>
        <taxon>Eurycanthinae</taxon>
        <taxon>Dryococelus</taxon>
    </lineage>
</organism>
<gene>
    <name evidence="2" type="ORF">PR048_005106</name>
</gene>
<dbReference type="Proteomes" id="UP001159363">
    <property type="component" value="Chromosome 2"/>
</dbReference>
<evidence type="ECO:0008006" key="4">
    <source>
        <dbReference type="Google" id="ProtNLM"/>
    </source>
</evidence>
<sequence>MKTTLLTSAKLLQPELIKGVCQNLAACFKTVIEQFNKNGQQHTPLKTAQNILYRVRHKQWVPAKVSYIIYAYRALTEEFMVSQAIRIPVHSAIGIHRIPKKSSRSFARNAEPRTPLCGKPQKNFKKHLSRLQRVQ</sequence>
<reference evidence="2 3" key="1">
    <citation type="submission" date="2023-02" db="EMBL/GenBank/DDBJ databases">
        <title>LHISI_Scaffold_Assembly.</title>
        <authorList>
            <person name="Stuart O.P."/>
            <person name="Cleave R."/>
            <person name="Magrath M.J.L."/>
            <person name="Mikheyev A.S."/>
        </authorList>
    </citation>
    <scope>NUCLEOTIDE SEQUENCE [LARGE SCALE GENOMIC DNA]</scope>
    <source>
        <strain evidence="2">Daus_M_001</strain>
        <tissue evidence="2">Leg muscle</tissue>
    </source>
</reference>
<dbReference type="EMBL" id="JARBHB010000002">
    <property type="protein sequence ID" value="KAJ8892525.1"/>
    <property type="molecule type" value="Genomic_DNA"/>
</dbReference>
<comment type="caution">
    <text evidence="2">The sequence shown here is derived from an EMBL/GenBank/DDBJ whole genome shotgun (WGS) entry which is preliminary data.</text>
</comment>
<evidence type="ECO:0000256" key="1">
    <source>
        <dbReference type="SAM" id="MobiDB-lite"/>
    </source>
</evidence>
<proteinExistence type="predicted"/>
<accession>A0ABQ9I8F0</accession>
<evidence type="ECO:0000313" key="2">
    <source>
        <dbReference type="EMBL" id="KAJ8892525.1"/>
    </source>
</evidence>